<sequence length="100" mass="11282">MVPNVGHLALEQHCERVCCAVHVFSQWWLQVLWLLWKMWRVLLQSKLSGGSEALFRWLGSLGPCRPFEPFRFLGATQRPLSGAVATEKQSCKSVLEAGSV</sequence>
<gene>
    <name evidence="1" type="ORF">CCMP2556_LOCUS15663</name>
</gene>
<name>A0ABP0KCJ6_9DINO</name>
<reference evidence="1 2" key="1">
    <citation type="submission" date="2024-02" db="EMBL/GenBank/DDBJ databases">
        <authorList>
            <person name="Chen Y."/>
            <person name="Shah S."/>
            <person name="Dougan E. K."/>
            <person name="Thang M."/>
            <person name="Chan C."/>
        </authorList>
    </citation>
    <scope>NUCLEOTIDE SEQUENCE [LARGE SCALE GENOMIC DNA]</scope>
</reference>
<accession>A0ABP0KCJ6</accession>
<organism evidence="1 2">
    <name type="scientific">Durusdinium trenchii</name>
    <dbReference type="NCBI Taxonomy" id="1381693"/>
    <lineage>
        <taxon>Eukaryota</taxon>
        <taxon>Sar</taxon>
        <taxon>Alveolata</taxon>
        <taxon>Dinophyceae</taxon>
        <taxon>Suessiales</taxon>
        <taxon>Symbiodiniaceae</taxon>
        <taxon>Durusdinium</taxon>
    </lineage>
</organism>
<dbReference type="Proteomes" id="UP001642484">
    <property type="component" value="Unassembled WGS sequence"/>
</dbReference>
<comment type="caution">
    <text evidence="1">The sequence shown here is derived from an EMBL/GenBank/DDBJ whole genome shotgun (WGS) entry which is preliminary data.</text>
</comment>
<keyword evidence="2" id="KW-1185">Reference proteome</keyword>
<evidence type="ECO:0000313" key="2">
    <source>
        <dbReference type="Proteomes" id="UP001642484"/>
    </source>
</evidence>
<protein>
    <submittedName>
        <fullName evidence="1">Uncharacterized protein</fullName>
    </submittedName>
</protein>
<proteinExistence type="predicted"/>
<evidence type="ECO:0000313" key="1">
    <source>
        <dbReference type="EMBL" id="CAK9024525.1"/>
    </source>
</evidence>
<dbReference type="EMBL" id="CAXAMN010008258">
    <property type="protein sequence ID" value="CAK9024525.1"/>
    <property type="molecule type" value="Genomic_DNA"/>
</dbReference>